<dbReference type="GO" id="GO:0003725">
    <property type="term" value="F:double-stranded RNA binding"/>
    <property type="evidence" value="ECO:0007669"/>
    <property type="project" value="InterPro"/>
</dbReference>
<dbReference type="PANTHER" id="PTHR13507:SF0">
    <property type="entry name" value="PRKR-INTERACTING PROTEIN 1"/>
    <property type="match status" value="1"/>
</dbReference>
<feature type="compositionally biased region" description="Basic and acidic residues" evidence="1">
    <location>
        <begin position="98"/>
        <end position="115"/>
    </location>
</feature>
<feature type="region of interest" description="Disordered" evidence="1">
    <location>
        <begin position="98"/>
        <end position="191"/>
    </location>
</feature>
<comment type="caution">
    <text evidence="2">The sequence shown here is derived from an EMBL/GenBank/DDBJ whole genome shotgun (WGS) entry which is preliminary data.</text>
</comment>
<feature type="compositionally biased region" description="Acidic residues" evidence="1">
    <location>
        <begin position="149"/>
        <end position="161"/>
    </location>
</feature>
<evidence type="ECO:0000256" key="1">
    <source>
        <dbReference type="SAM" id="MobiDB-lite"/>
    </source>
</evidence>
<dbReference type="GO" id="GO:0004860">
    <property type="term" value="F:protein kinase inhibitor activity"/>
    <property type="evidence" value="ECO:0007669"/>
    <property type="project" value="TreeGrafter"/>
</dbReference>
<dbReference type="Pfam" id="PF06658">
    <property type="entry name" value="DUF1168"/>
    <property type="match status" value="1"/>
</dbReference>
<feature type="region of interest" description="Disordered" evidence="1">
    <location>
        <begin position="32"/>
        <end position="52"/>
    </location>
</feature>
<dbReference type="Proteomes" id="UP001432322">
    <property type="component" value="Unassembled WGS sequence"/>
</dbReference>
<proteinExistence type="predicted"/>
<feature type="non-terminal residue" evidence="2">
    <location>
        <position position="191"/>
    </location>
</feature>
<dbReference type="EMBL" id="BTSY01000003">
    <property type="protein sequence ID" value="GMT19688.1"/>
    <property type="molecule type" value="Genomic_DNA"/>
</dbReference>
<gene>
    <name evidence="2" type="ORF">PFISCL1PPCAC_10985</name>
</gene>
<dbReference type="PANTHER" id="PTHR13507">
    <property type="entry name" value="PRKR-INTERACTING PROTEIN 1"/>
    <property type="match status" value="1"/>
</dbReference>
<protein>
    <submittedName>
        <fullName evidence="2">Uncharacterized protein</fullName>
    </submittedName>
</protein>
<dbReference type="GO" id="GO:0005730">
    <property type="term" value="C:nucleolus"/>
    <property type="evidence" value="ECO:0007669"/>
    <property type="project" value="TreeGrafter"/>
</dbReference>
<organism evidence="2 3">
    <name type="scientific">Pristionchus fissidentatus</name>
    <dbReference type="NCBI Taxonomy" id="1538716"/>
    <lineage>
        <taxon>Eukaryota</taxon>
        <taxon>Metazoa</taxon>
        <taxon>Ecdysozoa</taxon>
        <taxon>Nematoda</taxon>
        <taxon>Chromadorea</taxon>
        <taxon>Rhabditida</taxon>
        <taxon>Rhabditina</taxon>
        <taxon>Diplogasteromorpha</taxon>
        <taxon>Diplogasteroidea</taxon>
        <taxon>Neodiplogasteridae</taxon>
        <taxon>Pristionchus</taxon>
    </lineage>
</organism>
<evidence type="ECO:0000313" key="3">
    <source>
        <dbReference type="Proteomes" id="UP001432322"/>
    </source>
</evidence>
<keyword evidence="3" id="KW-1185">Reference proteome</keyword>
<dbReference type="GO" id="GO:0019901">
    <property type="term" value="F:protein kinase binding"/>
    <property type="evidence" value="ECO:0007669"/>
    <property type="project" value="TreeGrafter"/>
</dbReference>
<name>A0AAV5VN25_9BILA</name>
<evidence type="ECO:0000313" key="2">
    <source>
        <dbReference type="EMBL" id="GMT19688.1"/>
    </source>
</evidence>
<dbReference type="AlphaFoldDB" id="A0AAV5VN25"/>
<dbReference type="InterPro" id="IPR009548">
    <property type="entry name" value="Prkrip1"/>
</dbReference>
<feature type="compositionally biased region" description="Basic residues" evidence="1">
    <location>
        <begin position="131"/>
        <end position="140"/>
    </location>
</feature>
<sequence length="191" mass="21744">MPHEDRIAEEEQRAKDGYHLIRMRLERLQQNIDKPAPIPAKKDQIRKPKAPPEFVRNVVGSSAAAGSAEFHIYRNNRRKEQERLDYIDKVAKMEEGAAEYIKKREEIDKEEEERTSRKRAKNQKRKEQAKKARMAKKGKKAGSSSESESGSDDYDEEEEKSETDGGRGEEVAAAAAEAAPDGDEDEKSKEE</sequence>
<accession>A0AAV5VN25</accession>
<reference evidence="2" key="1">
    <citation type="submission" date="2023-10" db="EMBL/GenBank/DDBJ databases">
        <title>Genome assembly of Pristionchus species.</title>
        <authorList>
            <person name="Yoshida K."/>
            <person name="Sommer R.J."/>
        </authorList>
    </citation>
    <scope>NUCLEOTIDE SEQUENCE</scope>
    <source>
        <strain evidence="2">RS5133</strain>
    </source>
</reference>